<dbReference type="OrthoDB" id="2963168at2759"/>
<dbReference type="PANTHER" id="PTHR14187">
    <property type="entry name" value="ALPHA KINASE/ELONGATION FACTOR 2 KINASE"/>
    <property type="match status" value="1"/>
</dbReference>
<organism evidence="1 2">
    <name type="scientific">Fusarium sarcochroum</name>
    <dbReference type="NCBI Taxonomy" id="1208366"/>
    <lineage>
        <taxon>Eukaryota</taxon>
        <taxon>Fungi</taxon>
        <taxon>Dikarya</taxon>
        <taxon>Ascomycota</taxon>
        <taxon>Pezizomycotina</taxon>
        <taxon>Sordariomycetes</taxon>
        <taxon>Hypocreomycetidae</taxon>
        <taxon>Hypocreales</taxon>
        <taxon>Nectriaceae</taxon>
        <taxon>Fusarium</taxon>
        <taxon>Fusarium lateritium species complex</taxon>
    </lineage>
</organism>
<dbReference type="InterPro" id="IPR043129">
    <property type="entry name" value="ATPase_NBD"/>
</dbReference>
<evidence type="ECO:0008006" key="3">
    <source>
        <dbReference type="Google" id="ProtNLM"/>
    </source>
</evidence>
<protein>
    <recommendedName>
        <fullName evidence="3">Actin-like ATPase domain-containing protein</fullName>
    </recommendedName>
</protein>
<evidence type="ECO:0000313" key="2">
    <source>
        <dbReference type="Proteomes" id="UP000622797"/>
    </source>
</evidence>
<dbReference type="Gene3D" id="3.90.640.10">
    <property type="entry name" value="Actin, Chain A, domain 4"/>
    <property type="match status" value="1"/>
</dbReference>
<reference evidence="1" key="1">
    <citation type="journal article" date="2020" name="BMC Genomics">
        <title>Correction to: Identification and distribution of gene clusters required for synthesis of sphingolipid metabolism inhibitors in diverse species of the filamentous fungus Fusarium.</title>
        <authorList>
            <person name="Kim H.S."/>
            <person name="Lohmar J.M."/>
            <person name="Busman M."/>
            <person name="Brown D.W."/>
            <person name="Naumann T.A."/>
            <person name="Divon H.H."/>
            <person name="Lysoe E."/>
            <person name="Uhlig S."/>
            <person name="Proctor R.H."/>
        </authorList>
    </citation>
    <scope>NUCLEOTIDE SEQUENCE</scope>
    <source>
        <strain evidence="1">NRRL 20472</strain>
    </source>
</reference>
<proteinExistence type="predicted"/>
<name>A0A8H4X985_9HYPO</name>
<accession>A0A8H4X985</accession>
<evidence type="ECO:0000313" key="1">
    <source>
        <dbReference type="EMBL" id="KAF4965671.1"/>
    </source>
</evidence>
<dbReference type="Gene3D" id="3.30.420.40">
    <property type="match status" value="2"/>
</dbReference>
<sequence length="586" mass="65653">MADPQKLIIGVDFGTTFSGIAYCDYTGAKEGMRGIQVFDAWPGGQRTGTNEKTPSRLWYHPENEVRYGNQITSRCKGEIHSCMKLKLDNGTSALASELARLNFEDQEHSTRDVLELCSDYLRAVYSTVSKELLKQYSKALLTSLRKEYVVTVPAVWSERAKSLTLQAVRNAGIAEEEGETVSLVIEPEAAAVYALKEAIENANKVDIEVGSVFTLCDAGGGTVDLISYRITQIDPVLRFEEAVVGTGDKCGATFVNAEFLKWLKAWISPRTFNKIPRFETQYGSKLMNSFEMSMRGFGHEQDDEYTVQLPSKYCPQEDPELQIEDFSLTLNEDQMKQIFDPVVKRILDLVGGQIEAIQEAGLAGPKMVLVVGGFGSNCYLYDQIRLYCDQLGIGTRKPKHPWSAVARGAVCRGIEGVNDRSITSRLARYCYGTSSSPIWDASKHHKDDYYLDDCDGRERANGQMRWLVMKGERLPDVEPRTMTIKLFRYLRATERAVCAGVLYSYPENDPPARKAGNVALKQVCRIEGNLTSLPLSSFERRTTARTGEFFWIVPFTLRATFSNAGITWQCLYKGQEKGSVTVDYDV</sequence>
<reference evidence="1" key="2">
    <citation type="submission" date="2020-05" db="EMBL/GenBank/DDBJ databases">
        <authorList>
            <person name="Kim H.-S."/>
            <person name="Proctor R.H."/>
            <person name="Brown D.W."/>
        </authorList>
    </citation>
    <scope>NUCLEOTIDE SEQUENCE</scope>
    <source>
        <strain evidence="1">NRRL 20472</strain>
    </source>
</reference>
<dbReference type="Proteomes" id="UP000622797">
    <property type="component" value="Unassembled WGS sequence"/>
</dbReference>
<dbReference type="EMBL" id="JABEXW010000334">
    <property type="protein sequence ID" value="KAF4965671.1"/>
    <property type="molecule type" value="Genomic_DNA"/>
</dbReference>
<dbReference type="SUPFAM" id="SSF53067">
    <property type="entry name" value="Actin-like ATPase domain"/>
    <property type="match status" value="2"/>
</dbReference>
<dbReference type="PANTHER" id="PTHR14187:SF82">
    <property type="entry name" value="FAMILY CHAPERONE, PUTATIVE (AFU_ORTHOLOGUE AFUA_7G08575)-RELATED"/>
    <property type="match status" value="1"/>
</dbReference>
<dbReference type="CDD" id="cd10170">
    <property type="entry name" value="ASKHA_NBD_HSP70"/>
    <property type="match status" value="1"/>
</dbReference>
<comment type="caution">
    <text evidence="1">The sequence shown here is derived from an EMBL/GenBank/DDBJ whole genome shotgun (WGS) entry which is preliminary data.</text>
</comment>
<gene>
    <name evidence="1" type="ORF">FSARC_6566</name>
</gene>
<dbReference type="AlphaFoldDB" id="A0A8H4X985"/>
<keyword evidence="2" id="KW-1185">Reference proteome</keyword>